<comment type="subcellular location">
    <subcellularLocation>
        <location evidence="1">Cell membrane</location>
        <topology evidence="1">Multi-pass membrane protein</topology>
    </subcellularLocation>
</comment>
<dbReference type="GO" id="GO:0016887">
    <property type="term" value="F:ATP hydrolysis activity"/>
    <property type="evidence" value="ECO:0007669"/>
    <property type="project" value="InterPro"/>
</dbReference>
<dbReference type="SMART" id="SM00382">
    <property type="entry name" value="AAA"/>
    <property type="match status" value="1"/>
</dbReference>
<dbReference type="GO" id="GO:0005886">
    <property type="term" value="C:plasma membrane"/>
    <property type="evidence" value="ECO:0007669"/>
    <property type="project" value="UniProtKB-SubCell"/>
</dbReference>
<evidence type="ECO:0000256" key="9">
    <source>
        <dbReference type="SAM" id="MobiDB-lite"/>
    </source>
</evidence>
<keyword evidence="5" id="KW-0547">Nucleotide-binding</keyword>
<evidence type="ECO:0000256" key="8">
    <source>
        <dbReference type="ARBA" id="ARBA00023136"/>
    </source>
</evidence>
<dbReference type="PROSITE" id="PS00211">
    <property type="entry name" value="ABC_TRANSPORTER_1"/>
    <property type="match status" value="1"/>
</dbReference>
<evidence type="ECO:0000313" key="13">
    <source>
        <dbReference type="EMBL" id="MVB10009.1"/>
    </source>
</evidence>
<feature type="domain" description="ABC transporter" evidence="11">
    <location>
        <begin position="522"/>
        <end position="756"/>
    </location>
</feature>
<dbReference type="PROSITE" id="PS50893">
    <property type="entry name" value="ABC_TRANSPORTER_2"/>
    <property type="match status" value="1"/>
</dbReference>
<keyword evidence="7 10" id="KW-1133">Transmembrane helix</keyword>
<feature type="transmembrane region" description="Helical" evidence="10">
    <location>
        <begin position="432"/>
        <end position="452"/>
    </location>
</feature>
<dbReference type="InterPro" id="IPR027417">
    <property type="entry name" value="P-loop_NTPase"/>
</dbReference>
<dbReference type="Gene3D" id="1.20.1560.10">
    <property type="entry name" value="ABC transporter type 1, transmembrane domain"/>
    <property type="match status" value="2"/>
</dbReference>
<dbReference type="EMBL" id="VWXL01000014">
    <property type="protein sequence ID" value="MVB10009.1"/>
    <property type="molecule type" value="Genomic_DNA"/>
</dbReference>
<dbReference type="PROSITE" id="PS50929">
    <property type="entry name" value="ABC_TM1F"/>
    <property type="match status" value="1"/>
</dbReference>
<dbReference type="SUPFAM" id="SSF90123">
    <property type="entry name" value="ABC transporter transmembrane region"/>
    <property type="match status" value="1"/>
</dbReference>
<evidence type="ECO:0000256" key="7">
    <source>
        <dbReference type="ARBA" id="ARBA00022989"/>
    </source>
</evidence>
<dbReference type="OrthoDB" id="9762778at2"/>
<evidence type="ECO:0000256" key="10">
    <source>
        <dbReference type="SAM" id="Phobius"/>
    </source>
</evidence>
<dbReference type="InterPro" id="IPR003439">
    <property type="entry name" value="ABC_transporter-like_ATP-bd"/>
</dbReference>
<accession>A0A6N8HWF6</accession>
<keyword evidence="6 13" id="KW-0067">ATP-binding</keyword>
<keyword evidence="2" id="KW-0813">Transport</keyword>
<evidence type="ECO:0000256" key="2">
    <source>
        <dbReference type="ARBA" id="ARBA00022448"/>
    </source>
</evidence>
<evidence type="ECO:0000256" key="5">
    <source>
        <dbReference type="ARBA" id="ARBA00022741"/>
    </source>
</evidence>
<evidence type="ECO:0000256" key="6">
    <source>
        <dbReference type="ARBA" id="ARBA00022840"/>
    </source>
</evidence>
<dbReference type="Proteomes" id="UP000469440">
    <property type="component" value="Unassembled WGS sequence"/>
</dbReference>
<dbReference type="FunFam" id="3.40.50.300:FF:000287">
    <property type="entry name" value="Multidrug ABC transporter ATP-binding protein"/>
    <property type="match status" value="1"/>
</dbReference>
<keyword evidence="14" id="KW-1185">Reference proteome</keyword>
<dbReference type="InterPro" id="IPR003593">
    <property type="entry name" value="AAA+_ATPase"/>
</dbReference>
<dbReference type="Gene3D" id="3.40.50.300">
    <property type="entry name" value="P-loop containing nucleotide triphosphate hydrolases"/>
    <property type="match status" value="1"/>
</dbReference>
<evidence type="ECO:0000259" key="12">
    <source>
        <dbReference type="PROSITE" id="PS50929"/>
    </source>
</evidence>
<keyword evidence="8 10" id="KW-0472">Membrane</keyword>
<dbReference type="FunFam" id="1.20.1560.10:FF:000011">
    <property type="entry name" value="Multidrug ABC transporter ATP-binding protein"/>
    <property type="match status" value="1"/>
</dbReference>
<dbReference type="PANTHER" id="PTHR43394">
    <property type="entry name" value="ATP-DEPENDENT PERMEASE MDL1, MITOCHONDRIAL"/>
    <property type="match status" value="1"/>
</dbReference>
<dbReference type="InterPro" id="IPR011527">
    <property type="entry name" value="ABC1_TM_dom"/>
</dbReference>
<feature type="transmembrane region" description="Helical" evidence="10">
    <location>
        <begin position="53"/>
        <end position="72"/>
    </location>
</feature>
<feature type="compositionally biased region" description="Gly residues" evidence="9">
    <location>
        <begin position="18"/>
        <end position="27"/>
    </location>
</feature>
<feature type="transmembrane region" description="Helical" evidence="10">
    <location>
        <begin position="246"/>
        <end position="267"/>
    </location>
</feature>
<feature type="transmembrane region" description="Helical" evidence="10">
    <location>
        <begin position="331"/>
        <end position="364"/>
    </location>
</feature>
<feature type="compositionally biased region" description="Polar residues" evidence="9">
    <location>
        <begin position="1"/>
        <end position="10"/>
    </location>
</feature>
<evidence type="ECO:0000256" key="3">
    <source>
        <dbReference type="ARBA" id="ARBA00022475"/>
    </source>
</evidence>
<dbReference type="InterPro" id="IPR039421">
    <property type="entry name" value="Type_1_exporter"/>
</dbReference>
<evidence type="ECO:0000313" key="14">
    <source>
        <dbReference type="Proteomes" id="UP000469440"/>
    </source>
</evidence>
<evidence type="ECO:0000256" key="4">
    <source>
        <dbReference type="ARBA" id="ARBA00022692"/>
    </source>
</evidence>
<dbReference type="PANTHER" id="PTHR43394:SF1">
    <property type="entry name" value="ATP-BINDING CASSETTE SUB-FAMILY B MEMBER 10, MITOCHONDRIAL"/>
    <property type="match status" value="1"/>
</dbReference>
<organism evidence="13 14">
    <name type="scientific">Caproicibacter fermentans</name>
    <dbReference type="NCBI Taxonomy" id="2576756"/>
    <lineage>
        <taxon>Bacteria</taxon>
        <taxon>Bacillati</taxon>
        <taxon>Bacillota</taxon>
        <taxon>Clostridia</taxon>
        <taxon>Eubacteriales</taxon>
        <taxon>Acutalibacteraceae</taxon>
        <taxon>Caproicibacter</taxon>
    </lineage>
</organism>
<dbReference type="GO" id="GO:0005524">
    <property type="term" value="F:ATP binding"/>
    <property type="evidence" value="ECO:0007669"/>
    <property type="project" value="UniProtKB-KW"/>
</dbReference>
<gene>
    <name evidence="13" type="primary">btuD_4</name>
    <name evidence="13" type="ORF">CAFE_06800</name>
</gene>
<proteinExistence type="predicted"/>
<dbReference type="InterPro" id="IPR036640">
    <property type="entry name" value="ABC1_TM_sf"/>
</dbReference>
<feature type="region of interest" description="Disordered" evidence="9">
    <location>
        <begin position="1"/>
        <end position="30"/>
    </location>
</feature>
<feature type="domain" description="ABC transmembrane type-1" evidence="12">
    <location>
        <begin position="246"/>
        <end position="488"/>
    </location>
</feature>
<dbReference type="CDD" id="cd03254">
    <property type="entry name" value="ABCC_Glucan_exporter_like"/>
    <property type="match status" value="1"/>
</dbReference>
<dbReference type="GO" id="GO:0015421">
    <property type="term" value="F:ABC-type oligopeptide transporter activity"/>
    <property type="evidence" value="ECO:0007669"/>
    <property type="project" value="TreeGrafter"/>
</dbReference>
<dbReference type="CDD" id="cd18547">
    <property type="entry name" value="ABC_6TM_Tm288_like"/>
    <property type="match status" value="1"/>
</dbReference>
<evidence type="ECO:0000256" key="1">
    <source>
        <dbReference type="ARBA" id="ARBA00004651"/>
    </source>
</evidence>
<dbReference type="Pfam" id="PF00664">
    <property type="entry name" value="ABC_membrane"/>
    <property type="match status" value="1"/>
</dbReference>
<comment type="caution">
    <text evidence="13">The sequence shown here is derived from an EMBL/GenBank/DDBJ whole genome shotgun (WGS) entry which is preliminary data.</text>
</comment>
<dbReference type="InterPro" id="IPR017871">
    <property type="entry name" value="ABC_transporter-like_CS"/>
</dbReference>
<evidence type="ECO:0000259" key="11">
    <source>
        <dbReference type="PROSITE" id="PS50893"/>
    </source>
</evidence>
<reference evidence="13 14" key="1">
    <citation type="submission" date="2019-09" db="EMBL/GenBank/DDBJ databases">
        <title>Genome sequence of Clostridium sp. EA1.</title>
        <authorList>
            <person name="Poehlein A."/>
            <person name="Bengelsdorf F.R."/>
            <person name="Daniel R."/>
        </authorList>
    </citation>
    <scope>NUCLEOTIDE SEQUENCE [LARGE SCALE GENOMIC DNA]</scope>
    <source>
        <strain evidence="13 14">EA1</strain>
    </source>
</reference>
<keyword evidence="4 10" id="KW-0812">Transmembrane</keyword>
<keyword evidence="3" id="KW-1003">Cell membrane</keyword>
<dbReference type="SUPFAM" id="SSF52540">
    <property type="entry name" value="P-loop containing nucleoside triphosphate hydrolases"/>
    <property type="match status" value="1"/>
</dbReference>
<protein>
    <submittedName>
        <fullName evidence="13">Vitamin B12 import ATP-binding protein BtuD</fullName>
    </submittedName>
</protein>
<dbReference type="RefSeq" id="WP_156989780.1">
    <property type="nucleotide sequence ID" value="NZ_VWXL01000014.1"/>
</dbReference>
<dbReference type="AlphaFoldDB" id="A0A6N8HWF6"/>
<name>A0A6N8HWF6_9FIRM</name>
<dbReference type="Pfam" id="PF00005">
    <property type="entry name" value="ABC_tran"/>
    <property type="match status" value="1"/>
</dbReference>
<sequence length="764" mass="84468">MSENRNNTSPAERPGAMGHRGGPGGSIGRPVEKAKDFMGTLKRLVKYLKPHTFRLAAVVLFALLSTAFTVLAPRISGDAINQLTDGFIAKHMISEVTKAQESMSKPLKARLDQIDSARSQAENQAKAAARAALEQEGASQDQIAAAEQRAAAAADKAFDDRISQSVTPQALSAMREMVSLPRISDIAGADEKADTVSRFASLAKKLPQSDSSVQSFQLSDEDLQKYLGDIRETNGVIPFDAIAKTLLFLLFVYLLSSLFTFLMRYIMASVSQVTVYSLRKDLNDKLARLPLKYYDGHTSGDILSRMTNDIDTVSSTLQQSMTQLIQSVCQILGYIIMMLLYSPILTLIVLCTLPLYIGVTMFIASHSQKYYKAQQKHLGTLSGHTEEMFTGHIIVKAFGRERESIETFEKVNDDLYNVGWKAQFMSGIMYPLMNFVSNIGYVLVSVVGGIFVTKSFLNIGDITAFIQYSRSFSMPIIQTANIANIIQSTIACAERVFEILDEEEEIPDTEDAVKIEHPKGDIRFDHVKFRYTESVPLMEDMNLDFKQGETVAIVGPTGAGKTTLVNLLMRFYEVNGGAITFDGVDIRDIARGSLRTMFGMVLQDTWLFNGTIEENIAYGRENATHEQVVSAAKAAHADHFIRSLPEGYRTVLNEEASNISQGQKQLLTIARAILADPSVLILDEATSSVDTRTEVLIQKAMGVLMRGRTNFVIAHRLSTIRDAHLILVMNHGTIIETGSHDELMKKNGFYADLYNSQFVGANLE</sequence>